<dbReference type="InterPro" id="IPR023772">
    <property type="entry name" value="DNA-bd_HTH_TetR-type_CS"/>
</dbReference>
<protein>
    <submittedName>
        <fullName evidence="7">HTH-type transcriptional regulator BetI</fullName>
    </submittedName>
</protein>
<dbReference type="InterPro" id="IPR009057">
    <property type="entry name" value="Homeodomain-like_sf"/>
</dbReference>
<reference evidence="8" key="1">
    <citation type="submission" date="2024-01" db="EMBL/GenBank/DDBJ databases">
        <title>Roseobacter fucihabitans sp. nov., isolated from the brown alga Fucus spiralis.</title>
        <authorList>
            <person name="Hahnke S."/>
            <person name="Berger M."/>
            <person name="Schlingloff A."/>
            <person name="Athale I."/>
            <person name="Neumann-Schaal M."/>
            <person name="Adenaya A."/>
            <person name="Poehlein A."/>
            <person name="Daniel R."/>
            <person name="Pertersen J."/>
            <person name="Brinkhoff T."/>
        </authorList>
    </citation>
    <scope>NUCLEOTIDE SEQUENCE [LARGE SCALE GENOMIC DNA]</scope>
    <source>
        <strain evidence="8">B14</strain>
    </source>
</reference>
<feature type="DNA-binding region" description="H-T-H motif" evidence="5">
    <location>
        <begin position="39"/>
        <end position="58"/>
    </location>
</feature>
<gene>
    <name evidence="7" type="primary">betI_1</name>
    <name evidence="7" type="ORF">ROLI_013780</name>
</gene>
<dbReference type="EMBL" id="CP143423">
    <property type="protein sequence ID" value="WVX48298.1"/>
    <property type="molecule type" value="Genomic_DNA"/>
</dbReference>
<sequence>MDGNTDITSRRFAPKEVRKQQLIDATLAVIAEKGVSGTTTTLVTKKAGLSAGLVNLHFENKDNLLKATLEHLAVELRDCWQAVHEDTTLSPADKLWGIIQACFHPEVCTIDKVRVWFAFFGEAPYRAFYREMVSGFDDERGDAMAALIVQLGQSEDDAERTSDAIECLADGLWLNMMLYPDWYGLDSSRAQIWNFLSLQFPAHFGGPVPQDPTGAA</sequence>
<dbReference type="PROSITE" id="PS50977">
    <property type="entry name" value="HTH_TETR_2"/>
    <property type="match status" value="1"/>
</dbReference>
<dbReference type="Proteomes" id="UP001318682">
    <property type="component" value="Chromosome"/>
</dbReference>
<evidence type="ECO:0000313" key="7">
    <source>
        <dbReference type="EMBL" id="WVX48298.1"/>
    </source>
</evidence>
<dbReference type="SUPFAM" id="SSF48498">
    <property type="entry name" value="Tetracyclin repressor-like, C-terminal domain"/>
    <property type="match status" value="1"/>
</dbReference>
<dbReference type="PROSITE" id="PS01081">
    <property type="entry name" value="HTH_TETR_1"/>
    <property type="match status" value="1"/>
</dbReference>
<keyword evidence="8" id="KW-1185">Reference proteome</keyword>
<keyword evidence="3 5" id="KW-0238">DNA-binding</keyword>
<organism evidence="7 8">
    <name type="scientific">Roseobacter fucihabitans</name>
    <dbReference type="NCBI Taxonomy" id="1537242"/>
    <lineage>
        <taxon>Bacteria</taxon>
        <taxon>Pseudomonadati</taxon>
        <taxon>Pseudomonadota</taxon>
        <taxon>Alphaproteobacteria</taxon>
        <taxon>Rhodobacterales</taxon>
        <taxon>Roseobacteraceae</taxon>
        <taxon>Roseobacter</taxon>
    </lineage>
</organism>
<dbReference type="InterPro" id="IPR001647">
    <property type="entry name" value="HTH_TetR"/>
</dbReference>
<dbReference type="PANTHER" id="PTHR30055:SF234">
    <property type="entry name" value="HTH-TYPE TRANSCRIPTIONAL REGULATOR BETI"/>
    <property type="match status" value="1"/>
</dbReference>
<evidence type="ECO:0000313" key="8">
    <source>
        <dbReference type="Proteomes" id="UP001318682"/>
    </source>
</evidence>
<evidence type="ECO:0000256" key="2">
    <source>
        <dbReference type="ARBA" id="ARBA00023015"/>
    </source>
</evidence>
<keyword evidence="2" id="KW-0805">Transcription regulation</keyword>
<dbReference type="RefSeq" id="WP_187431626.1">
    <property type="nucleotide sequence ID" value="NZ_CP143423.1"/>
</dbReference>
<dbReference type="InterPro" id="IPR039538">
    <property type="entry name" value="BetI_C"/>
</dbReference>
<evidence type="ECO:0000256" key="5">
    <source>
        <dbReference type="PROSITE-ProRule" id="PRU00335"/>
    </source>
</evidence>
<evidence type="ECO:0000256" key="1">
    <source>
        <dbReference type="ARBA" id="ARBA00022491"/>
    </source>
</evidence>
<dbReference type="SUPFAM" id="SSF46689">
    <property type="entry name" value="Homeodomain-like"/>
    <property type="match status" value="1"/>
</dbReference>
<dbReference type="PANTHER" id="PTHR30055">
    <property type="entry name" value="HTH-TYPE TRANSCRIPTIONAL REGULATOR RUTR"/>
    <property type="match status" value="1"/>
</dbReference>
<dbReference type="PRINTS" id="PR00455">
    <property type="entry name" value="HTHTETR"/>
</dbReference>
<keyword evidence="1" id="KW-0678">Repressor</keyword>
<dbReference type="InterPro" id="IPR036271">
    <property type="entry name" value="Tet_transcr_reg_TetR-rel_C_sf"/>
</dbReference>
<accession>A0ABZ2BRI2</accession>
<proteinExistence type="predicted"/>
<feature type="domain" description="HTH tetR-type" evidence="6">
    <location>
        <begin position="16"/>
        <end position="76"/>
    </location>
</feature>
<keyword evidence="4" id="KW-0804">Transcription</keyword>
<evidence type="ECO:0000256" key="3">
    <source>
        <dbReference type="ARBA" id="ARBA00023125"/>
    </source>
</evidence>
<dbReference type="Pfam" id="PF00440">
    <property type="entry name" value="TetR_N"/>
    <property type="match status" value="1"/>
</dbReference>
<dbReference type="Gene3D" id="1.10.357.10">
    <property type="entry name" value="Tetracycline Repressor, domain 2"/>
    <property type="match status" value="1"/>
</dbReference>
<evidence type="ECO:0000259" key="6">
    <source>
        <dbReference type="PROSITE" id="PS50977"/>
    </source>
</evidence>
<name>A0ABZ2BRI2_9RHOB</name>
<dbReference type="Pfam" id="PF13977">
    <property type="entry name" value="TetR_C_6"/>
    <property type="match status" value="1"/>
</dbReference>
<dbReference type="InterPro" id="IPR050109">
    <property type="entry name" value="HTH-type_TetR-like_transc_reg"/>
</dbReference>
<evidence type="ECO:0000256" key="4">
    <source>
        <dbReference type="ARBA" id="ARBA00023163"/>
    </source>
</evidence>